<reference evidence="4" key="1">
    <citation type="submission" date="2025-08" db="UniProtKB">
        <authorList>
            <consortium name="Ensembl"/>
        </authorList>
    </citation>
    <scope>IDENTIFICATION</scope>
</reference>
<feature type="domain" description="Galectin" evidence="3">
    <location>
        <begin position="4"/>
        <end position="134"/>
    </location>
</feature>
<dbReference type="InterPro" id="IPR013320">
    <property type="entry name" value="ConA-like_dom_sf"/>
</dbReference>
<dbReference type="GeneTree" id="ENSGT00940000155025"/>
<evidence type="ECO:0000259" key="3">
    <source>
        <dbReference type="PROSITE" id="PS51304"/>
    </source>
</evidence>
<dbReference type="InterPro" id="IPR044156">
    <property type="entry name" value="Galectin-like"/>
</dbReference>
<keyword evidence="5" id="KW-1185">Reference proteome</keyword>
<dbReference type="SUPFAM" id="SSF49899">
    <property type="entry name" value="Concanavalin A-like lectins/glucanases"/>
    <property type="match status" value="1"/>
</dbReference>
<dbReference type="GO" id="GO:0030246">
    <property type="term" value="F:carbohydrate binding"/>
    <property type="evidence" value="ECO:0007669"/>
    <property type="project" value="UniProtKB-UniRule"/>
</dbReference>
<evidence type="ECO:0000256" key="1">
    <source>
        <dbReference type="ARBA" id="ARBA00022734"/>
    </source>
</evidence>
<sequence>MHEAMEIKNMPFKVGQTLTVVGIPDCDAKRFIIEFGHDIQNYIHINPRFDYLGNKNVTVFNSFKDGKYAEEIREGCFPFRHGEEFKVTVKFLPTGFLVSFCSKSAINVPNRLGAEEYSFFRFREDARIISVEVK</sequence>
<dbReference type="AlphaFoldDB" id="A0A3Q3EFP5"/>
<dbReference type="SMART" id="SM00908">
    <property type="entry name" value="Gal-bind_lectin"/>
    <property type="match status" value="1"/>
</dbReference>
<proteinExistence type="predicted"/>
<organism evidence="4 5">
    <name type="scientific">Kryptolebias marmoratus</name>
    <name type="common">Mangrove killifish</name>
    <name type="synonym">Rivulus marmoratus</name>
    <dbReference type="NCBI Taxonomy" id="37003"/>
    <lineage>
        <taxon>Eukaryota</taxon>
        <taxon>Metazoa</taxon>
        <taxon>Chordata</taxon>
        <taxon>Craniata</taxon>
        <taxon>Vertebrata</taxon>
        <taxon>Euteleostomi</taxon>
        <taxon>Actinopterygii</taxon>
        <taxon>Neopterygii</taxon>
        <taxon>Teleostei</taxon>
        <taxon>Neoteleostei</taxon>
        <taxon>Acanthomorphata</taxon>
        <taxon>Ovalentaria</taxon>
        <taxon>Atherinomorphae</taxon>
        <taxon>Cyprinodontiformes</taxon>
        <taxon>Rivulidae</taxon>
        <taxon>Kryptolebias</taxon>
    </lineage>
</organism>
<dbReference type="PANTHER" id="PTHR11346:SF112">
    <property type="entry name" value="GALECTIN"/>
    <property type="match status" value="1"/>
</dbReference>
<evidence type="ECO:0000313" key="5">
    <source>
        <dbReference type="Proteomes" id="UP000264800"/>
    </source>
</evidence>
<reference evidence="4" key="2">
    <citation type="submission" date="2025-09" db="UniProtKB">
        <authorList>
            <consortium name="Ensembl"/>
        </authorList>
    </citation>
    <scope>IDENTIFICATION</scope>
</reference>
<accession>A0A3Q3EFP5</accession>
<dbReference type="Ensembl" id="ENSKMAT00000000893.1">
    <property type="protein sequence ID" value="ENSKMAP00000000862.1"/>
    <property type="gene ID" value="ENSKMAG00000000712.1"/>
</dbReference>
<dbReference type="PROSITE" id="PS51304">
    <property type="entry name" value="GALECTIN"/>
    <property type="match status" value="1"/>
</dbReference>
<dbReference type="InterPro" id="IPR001079">
    <property type="entry name" value="Galectin_CRD"/>
</dbReference>
<keyword evidence="1 2" id="KW-0430">Lectin</keyword>
<dbReference type="Gene3D" id="2.60.120.200">
    <property type="match status" value="1"/>
</dbReference>
<dbReference type="GO" id="GO:0016936">
    <property type="term" value="F:galactoside binding"/>
    <property type="evidence" value="ECO:0007669"/>
    <property type="project" value="TreeGrafter"/>
</dbReference>
<protein>
    <recommendedName>
        <fullName evidence="2">Galectin</fullName>
    </recommendedName>
</protein>
<dbReference type="GO" id="GO:0005615">
    <property type="term" value="C:extracellular space"/>
    <property type="evidence" value="ECO:0007669"/>
    <property type="project" value="TreeGrafter"/>
</dbReference>
<dbReference type="GO" id="GO:0043236">
    <property type="term" value="F:laminin binding"/>
    <property type="evidence" value="ECO:0007669"/>
    <property type="project" value="TreeGrafter"/>
</dbReference>
<dbReference type="OMA" id="YIHINPR"/>
<evidence type="ECO:0000313" key="4">
    <source>
        <dbReference type="Ensembl" id="ENSKMAP00000000862.1"/>
    </source>
</evidence>
<dbReference type="Proteomes" id="UP000264800">
    <property type="component" value="Unplaced"/>
</dbReference>
<name>A0A3Q3EFP5_KRYMA</name>
<evidence type="ECO:0000256" key="2">
    <source>
        <dbReference type="RuleBase" id="RU102079"/>
    </source>
</evidence>
<dbReference type="SMART" id="SM00276">
    <property type="entry name" value="GLECT"/>
    <property type="match status" value="1"/>
</dbReference>
<dbReference type="PANTHER" id="PTHR11346">
    <property type="entry name" value="GALECTIN"/>
    <property type="match status" value="1"/>
</dbReference>
<dbReference type="Pfam" id="PF00337">
    <property type="entry name" value="Gal-bind_lectin"/>
    <property type="match status" value="1"/>
</dbReference>
<dbReference type="CDD" id="cd00070">
    <property type="entry name" value="GLECT"/>
    <property type="match status" value="1"/>
</dbReference>